<dbReference type="AlphaFoldDB" id="A0A1I5FT72"/>
<dbReference type="PANTHER" id="PTHR12910">
    <property type="entry name" value="NADH-UBIQUINONE OXIDOREDUCTASE SUBUNIT B17.2"/>
    <property type="match status" value="1"/>
</dbReference>
<dbReference type="RefSeq" id="WP_090071690.1">
    <property type="nucleotide sequence ID" value="NZ_FOVR01000004.1"/>
</dbReference>
<sequence length="138" mass="15940">MKNFLLLLFTWWGKTTFGTWLHTKRFGVFVGQDTFGNKYYKQNVSRNKSYTGNRKGERRWVVYANPAEASAIPAGWHGWMHYRTDVPPSEQAIQHWSWERAHQPNMTGTGKAYRPKGSLLAAKTEKSDSAPDYEAWAP</sequence>
<dbReference type="Pfam" id="PF05071">
    <property type="entry name" value="NDUFA12"/>
    <property type="match status" value="1"/>
</dbReference>
<organism evidence="2 3">
    <name type="scientific">Cohaesibacter marisflavi</name>
    <dbReference type="NCBI Taxonomy" id="655353"/>
    <lineage>
        <taxon>Bacteria</taxon>
        <taxon>Pseudomonadati</taxon>
        <taxon>Pseudomonadota</taxon>
        <taxon>Alphaproteobacteria</taxon>
        <taxon>Hyphomicrobiales</taxon>
        <taxon>Cohaesibacteraceae</taxon>
    </lineage>
</organism>
<dbReference type="NCBIfam" id="NF006040">
    <property type="entry name" value="PRK08183.1"/>
    <property type="match status" value="1"/>
</dbReference>
<dbReference type="GO" id="GO:0006979">
    <property type="term" value="P:response to oxidative stress"/>
    <property type="evidence" value="ECO:0007669"/>
    <property type="project" value="TreeGrafter"/>
</dbReference>
<dbReference type="InterPro" id="IPR007763">
    <property type="entry name" value="NDUFA12"/>
</dbReference>
<dbReference type="EMBL" id="FOVR01000004">
    <property type="protein sequence ID" value="SFO26994.1"/>
    <property type="molecule type" value="Genomic_DNA"/>
</dbReference>
<evidence type="ECO:0000313" key="2">
    <source>
        <dbReference type="EMBL" id="SFO26994.1"/>
    </source>
</evidence>
<dbReference type="PANTHER" id="PTHR12910:SF2">
    <property type="entry name" value="NADH DEHYDROGENASE [UBIQUINONE] 1 ALPHA SUBCOMPLEX SUBUNIT 12"/>
    <property type="match status" value="1"/>
</dbReference>
<dbReference type="STRING" id="655353.SAMN04488056_104198"/>
<feature type="region of interest" description="Disordered" evidence="1">
    <location>
        <begin position="104"/>
        <end position="138"/>
    </location>
</feature>
<dbReference type="Proteomes" id="UP000199236">
    <property type="component" value="Unassembled WGS sequence"/>
</dbReference>
<reference evidence="2 3" key="1">
    <citation type="submission" date="2016-10" db="EMBL/GenBank/DDBJ databases">
        <authorList>
            <person name="de Groot N.N."/>
        </authorList>
    </citation>
    <scope>NUCLEOTIDE SEQUENCE [LARGE SCALE GENOMIC DNA]</scope>
    <source>
        <strain evidence="2 3">CGMCC 1.9157</strain>
    </source>
</reference>
<proteinExistence type="predicted"/>
<protein>
    <submittedName>
        <fullName evidence="2">NADH:ubiquinone oxidoreductase subunit</fullName>
    </submittedName>
</protein>
<keyword evidence="3" id="KW-1185">Reference proteome</keyword>
<keyword evidence="2" id="KW-0830">Ubiquinone</keyword>
<evidence type="ECO:0000313" key="3">
    <source>
        <dbReference type="Proteomes" id="UP000199236"/>
    </source>
</evidence>
<evidence type="ECO:0000256" key="1">
    <source>
        <dbReference type="SAM" id="MobiDB-lite"/>
    </source>
</evidence>
<accession>A0A1I5FT72</accession>
<gene>
    <name evidence="2" type="ORF">SAMN04488056_104198</name>
</gene>
<name>A0A1I5FT72_9HYPH</name>
<dbReference type="GO" id="GO:0045271">
    <property type="term" value="C:respiratory chain complex I"/>
    <property type="evidence" value="ECO:0007669"/>
    <property type="project" value="InterPro"/>
</dbReference>
<dbReference type="OrthoDB" id="9795340at2"/>